<reference evidence="1" key="1">
    <citation type="submission" date="2013-08" db="EMBL/GenBank/DDBJ databases">
        <title>Gene expansion shapes genome architecture in the human pathogen Lichtheimia corymbifera: an evolutionary genomics analysis in the ancient terrestrial Mucorales (Mucoromycotina).</title>
        <authorList>
            <person name="Schwartze V.U."/>
            <person name="Winter S."/>
            <person name="Shelest E."/>
            <person name="Marcet-Houben M."/>
            <person name="Horn F."/>
            <person name="Wehner S."/>
            <person name="Hoffmann K."/>
            <person name="Riege K."/>
            <person name="Sammeth M."/>
            <person name="Nowrousian M."/>
            <person name="Valiante V."/>
            <person name="Linde J."/>
            <person name="Jacobsen I.D."/>
            <person name="Marz M."/>
            <person name="Brakhage A.A."/>
            <person name="Gabaldon T."/>
            <person name="Bocker S."/>
            <person name="Voigt K."/>
        </authorList>
    </citation>
    <scope>NUCLEOTIDE SEQUENCE [LARGE SCALE GENOMIC DNA]</scope>
    <source>
        <strain evidence="1">FSU 9682</strain>
    </source>
</reference>
<proteinExistence type="predicted"/>
<keyword evidence="2" id="KW-1185">Reference proteome</keyword>
<organism evidence="1 2">
    <name type="scientific">Lichtheimia corymbifera JMRC:FSU:9682</name>
    <dbReference type="NCBI Taxonomy" id="1263082"/>
    <lineage>
        <taxon>Eukaryota</taxon>
        <taxon>Fungi</taxon>
        <taxon>Fungi incertae sedis</taxon>
        <taxon>Mucoromycota</taxon>
        <taxon>Mucoromycotina</taxon>
        <taxon>Mucoromycetes</taxon>
        <taxon>Mucorales</taxon>
        <taxon>Lichtheimiaceae</taxon>
        <taxon>Lichtheimia</taxon>
    </lineage>
</organism>
<dbReference type="AlphaFoldDB" id="A0A068S6F2"/>
<comment type="caution">
    <text evidence="1">The sequence shown here is derived from an EMBL/GenBank/DDBJ whole genome shotgun (WGS) entry which is preliminary data.</text>
</comment>
<dbReference type="VEuPathDB" id="FungiDB:LCOR_08350.1"/>
<evidence type="ECO:0000313" key="2">
    <source>
        <dbReference type="Proteomes" id="UP000027586"/>
    </source>
</evidence>
<accession>A0A068S6F2</accession>
<dbReference type="EMBL" id="CBTN010000046">
    <property type="protein sequence ID" value="CDH57407.1"/>
    <property type="molecule type" value="Genomic_DNA"/>
</dbReference>
<dbReference type="Proteomes" id="UP000027586">
    <property type="component" value="Unassembled WGS sequence"/>
</dbReference>
<gene>
    <name evidence="1" type="ORF">LCOR_08350.1</name>
</gene>
<name>A0A068S6F2_9FUNG</name>
<protein>
    <submittedName>
        <fullName evidence="1">Uncharacterized protein</fullName>
    </submittedName>
</protein>
<sequence length="68" mass="7609">MTTKLHKHCQQNDKHLHSRSLESFSTLAGGDIANAGIGELDRETFTQGALDHDEQLRSIEDPTLYCKV</sequence>
<dbReference type="OrthoDB" id="10564600at2759"/>
<evidence type="ECO:0000313" key="1">
    <source>
        <dbReference type="EMBL" id="CDH57407.1"/>
    </source>
</evidence>